<accession>A0A8J3SFE8</accession>
<dbReference type="EMBL" id="BOOJ01000023">
    <property type="protein sequence ID" value="GIH91902.1"/>
    <property type="molecule type" value="Genomic_DNA"/>
</dbReference>
<organism evidence="1 2">
    <name type="scientific">Planobispora siamensis</name>
    <dbReference type="NCBI Taxonomy" id="936338"/>
    <lineage>
        <taxon>Bacteria</taxon>
        <taxon>Bacillati</taxon>
        <taxon>Actinomycetota</taxon>
        <taxon>Actinomycetes</taxon>
        <taxon>Streptosporangiales</taxon>
        <taxon>Streptosporangiaceae</taxon>
        <taxon>Planobispora</taxon>
    </lineage>
</organism>
<protein>
    <submittedName>
        <fullName evidence="1">Uncharacterized protein</fullName>
    </submittedName>
</protein>
<dbReference type="Proteomes" id="UP000619788">
    <property type="component" value="Unassembled WGS sequence"/>
</dbReference>
<name>A0A8J3SFE8_9ACTN</name>
<evidence type="ECO:0000313" key="2">
    <source>
        <dbReference type="Proteomes" id="UP000619788"/>
    </source>
</evidence>
<evidence type="ECO:0000313" key="1">
    <source>
        <dbReference type="EMBL" id="GIH91902.1"/>
    </source>
</evidence>
<gene>
    <name evidence="1" type="ORF">Psi01_25320</name>
</gene>
<dbReference type="RefSeq" id="WP_204064154.1">
    <property type="nucleotide sequence ID" value="NZ_BOOJ01000023.1"/>
</dbReference>
<dbReference type="AlphaFoldDB" id="A0A8J3SFE8"/>
<keyword evidence="2" id="KW-1185">Reference proteome</keyword>
<sequence length="68" mass="7378">MTDGDLSALARDYPGWTFWRSRSAEGRLGDYYATRGGFTPEPRTLAAGSVTELTALLQQAEVEPVSPS</sequence>
<comment type="caution">
    <text evidence="1">The sequence shown here is derived from an EMBL/GenBank/DDBJ whole genome shotgun (WGS) entry which is preliminary data.</text>
</comment>
<reference evidence="1 2" key="1">
    <citation type="submission" date="2021-01" db="EMBL/GenBank/DDBJ databases">
        <title>Whole genome shotgun sequence of Planobispora siamensis NBRC 107568.</title>
        <authorList>
            <person name="Komaki H."/>
            <person name="Tamura T."/>
        </authorList>
    </citation>
    <scope>NUCLEOTIDE SEQUENCE [LARGE SCALE GENOMIC DNA]</scope>
    <source>
        <strain evidence="1 2">NBRC 107568</strain>
    </source>
</reference>
<proteinExistence type="predicted"/>